<dbReference type="GO" id="GO:0000932">
    <property type="term" value="C:P-body"/>
    <property type="evidence" value="ECO:0007669"/>
    <property type="project" value="TreeGrafter"/>
</dbReference>
<evidence type="ECO:0000313" key="4">
    <source>
        <dbReference type="Proteomes" id="UP000245942"/>
    </source>
</evidence>
<feature type="region of interest" description="Disordered" evidence="1">
    <location>
        <begin position="274"/>
        <end position="295"/>
    </location>
</feature>
<accession>A0A316UCS0</accession>
<dbReference type="Gene3D" id="3.40.1210.10">
    <property type="entry name" value="Survival protein SurE-like phosphatase/nucleotidase"/>
    <property type="match status" value="1"/>
</dbReference>
<dbReference type="PANTHER" id="PTHR47551:SF1">
    <property type="entry name" value="TUBULIN--TYROSINE LIGASE PBY1-RELATED"/>
    <property type="match status" value="1"/>
</dbReference>
<feature type="domain" description="Survival protein SurE-like phosphatase/nucleotidase" evidence="2">
    <location>
        <begin position="9"/>
        <end position="263"/>
    </location>
</feature>
<sequence>MSASTPLRILLVNDDGPPSYPSSPHVLPFYRALVARGHKVSVVLPSSQKSWGSMAFSVAGQVGVWWYYPPREEEDEGVWERERRAEGQRGEEEWVLLDGSPTTCTNVGLFNQSLLFPSTVTSSSSSSSSSSSASTSQPPPFDLVLSGPNYGRNSGLAFCLSSGTLGAALAGALTGIKSISVSYAHFQKVPEGIQRGKKRKAKDVAPSAPRELAQVANELTVQIVERLYSQWEDGVGVYGINVPLAWTLKEPKVYWTRMWASTYPRLFSLVQPSSTSSSTGSTSNHLPSSAPKPSTILSFKPEMTGMLSPIGGLESEEGRGTDVWALMNGFVSVTRVQARYAECELQAEGEGMEGRRWRL</sequence>
<dbReference type="PANTHER" id="PTHR47551">
    <property type="entry name" value="TUBULIN--TYROSINE LIGASE PBY1-RELATED"/>
    <property type="match status" value="1"/>
</dbReference>
<name>A0A316UCS0_9BASI</name>
<organism evidence="3 4">
    <name type="scientific">Pseudomicrostroma glucosiphilum</name>
    <dbReference type="NCBI Taxonomy" id="1684307"/>
    <lineage>
        <taxon>Eukaryota</taxon>
        <taxon>Fungi</taxon>
        <taxon>Dikarya</taxon>
        <taxon>Basidiomycota</taxon>
        <taxon>Ustilaginomycotina</taxon>
        <taxon>Exobasidiomycetes</taxon>
        <taxon>Microstromatales</taxon>
        <taxon>Microstromatales incertae sedis</taxon>
        <taxon>Pseudomicrostroma</taxon>
    </lineage>
</organism>
<dbReference type="AlphaFoldDB" id="A0A316UCS0"/>
<dbReference type="GO" id="GO:0016787">
    <property type="term" value="F:hydrolase activity"/>
    <property type="evidence" value="ECO:0007669"/>
    <property type="project" value="InterPro"/>
</dbReference>
<dbReference type="STRING" id="1684307.A0A316UCS0"/>
<dbReference type="InterPro" id="IPR036523">
    <property type="entry name" value="SurE-like_sf"/>
</dbReference>
<dbReference type="OrthoDB" id="202825at2759"/>
<dbReference type="Pfam" id="PF01975">
    <property type="entry name" value="SurE"/>
    <property type="match status" value="1"/>
</dbReference>
<keyword evidence="4" id="KW-1185">Reference proteome</keyword>
<gene>
    <name evidence="3" type="ORF">BCV69DRAFT_267435</name>
</gene>
<proteinExistence type="predicted"/>
<dbReference type="RefSeq" id="XP_025349371.1">
    <property type="nucleotide sequence ID" value="XM_025490832.1"/>
</dbReference>
<dbReference type="InterPro" id="IPR027746">
    <property type="entry name" value="TTL"/>
</dbReference>
<dbReference type="EMBL" id="KZ819323">
    <property type="protein sequence ID" value="PWN22211.1"/>
    <property type="molecule type" value="Genomic_DNA"/>
</dbReference>
<evidence type="ECO:0000259" key="2">
    <source>
        <dbReference type="Pfam" id="PF01975"/>
    </source>
</evidence>
<evidence type="ECO:0000313" key="3">
    <source>
        <dbReference type="EMBL" id="PWN22211.1"/>
    </source>
</evidence>
<dbReference type="InterPro" id="IPR002828">
    <property type="entry name" value="SurE-like_Pase/nucleotidase"/>
</dbReference>
<feature type="compositionally biased region" description="Low complexity" evidence="1">
    <location>
        <begin position="274"/>
        <end position="289"/>
    </location>
</feature>
<evidence type="ECO:0000256" key="1">
    <source>
        <dbReference type="SAM" id="MobiDB-lite"/>
    </source>
</evidence>
<reference evidence="3 4" key="1">
    <citation type="journal article" date="2018" name="Mol. Biol. Evol.">
        <title>Broad Genomic Sampling Reveals a Smut Pathogenic Ancestry of the Fungal Clade Ustilaginomycotina.</title>
        <authorList>
            <person name="Kijpornyongpan T."/>
            <person name="Mondo S.J."/>
            <person name="Barry K."/>
            <person name="Sandor L."/>
            <person name="Lee J."/>
            <person name="Lipzen A."/>
            <person name="Pangilinan J."/>
            <person name="LaButti K."/>
            <person name="Hainaut M."/>
            <person name="Henrissat B."/>
            <person name="Grigoriev I.V."/>
            <person name="Spatafora J.W."/>
            <person name="Aime M.C."/>
        </authorList>
    </citation>
    <scope>NUCLEOTIDE SEQUENCE [LARGE SCALE GENOMIC DNA]</scope>
    <source>
        <strain evidence="3 4">MCA 4718</strain>
    </source>
</reference>
<dbReference type="Proteomes" id="UP000245942">
    <property type="component" value="Unassembled WGS sequence"/>
</dbReference>
<dbReference type="SUPFAM" id="SSF64167">
    <property type="entry name" value="SurE-like"/>
    <property type="match status" value="1"/>
</dbReference>
<protein>
    <submittedName>
        <fullName evidence="3">Sure-like protein</fullName>
    </submittedName>
</protein>
<dbReference type="GeneID" id="37012566"/>